<organism evidence="2 3">
    <name type="scientific">Pectobacterium odoriferum</name>
    <dbReference type="NCBI Taxonomy" id="78398"/>
    <lineage>
        <taxon>Bacteria</taxon>
        <taxon>Pseudomonadati</taxon>
        <taxon>Pseudomonadota</taxon>
        <taxon>Gammaproteobacteria</taxon>
        <taxon>Enterobacterales</taxon>
        <taxon>Pectobacteriaceae</taxon>
        <taxon>Pectobacterium</taxon>
    </lineage>
</organism>
<evidence type="ECO:0000313" key="3">
    <source>
        <dbReference type="Proteomes" id="UP000029447"/>
    </source>
</evidence>
<evidence type="ECO:0008006" key="4">
    <source>
        <dbReference type="Google" id="ProtNLM"/>
    </source>
</evidence>
<feature type="transmembrane region" description="Helical" evidence="1">
    <location>
        <begin position="194"/>
        <end position="224"/>
    </location>
</feature>
<gene>
    <name evidence="2" type="ORF">KU75_03300</name>
</gene>
<accession>A0ABR4VU45</accession>
<feature type="transmembrane region" description="Helical" evidence="1">
    <location>
        <begin position="72"/>
        <end position="94"/>
    </location>
</feature>
<sequence length="404" mass="45957">MRYIGGGLFILLGISLSNALRGWLELGFYALLLALVFVYNFKVKISLTTLLLLFSSVAIILNPFYRDVNVNILIYFLGPIIQGYLIAFCVYYTLNIRTSEGLISSLNYFVIIQFLTVIIMLMLPNLRLGIIDYIYGNQGYDAGGFTAALTFRGYGLTRHHLYAFPLSIAVIVGLNLLLRNDTYSSIRDFLLKKIWLILLSSIICLLNARLGLMLIAVAILIYFFSQKKNALFISITTVFLFFLMSTVDVTINSVFLNDYQNWLKESLSIFSFTEYKNNGTLNDLFSMVYFPERFYSLMLGEGIVLNPNSSGVYSDIGIIRAIFSGGILFLAVIFFTYNAAFKNISIIDCGFNRSVNKPLLVFMFFCFIVAMIKGEAYSISDYSRLVFFLSFWGWFNYKRISSNA</sequence>
<feature type="transmembrane region" description="Helical" evidence="1">
    <location>
        <begin position="161"/>
        <end position="178"/>
    </location>
</feature>
<evidence type="ECO:0000256" key="1">
    <source>
        <dbReference type="SAM" id="Phobius"/>
    </source>
</evidence>
<feature type="transmembrane region" description="Helical" evidence="1">
    <location>
        <begin position="43"/>
        <end position="65"/>
    </location>
</feature>
<dbReference type="RefSeq" id="WP_044203373.1">
    <property type="nucleotide sequence ID" value="NZ_JQOF01000002.1"/>
</dbReference>
<feature type="transmembrane region" description="Helical" evidence="1">
    <location>
        <begin position="317"/>
        <end position="337"/>
    </location>
</feature>
<evidence type="ECO:0000313" key="2">
    <source>
        <dbReference type="EMBL" id="KGA42897.1"/>
    </source>
</evidence>
<feature type="transmembrane region" description="Helical" evidence="1">
    <location>
        <begin position="358"/>
        <end position="376"/>
    </location>
</feature>
<dbReference type="Proteomes" id="UP000029447">
    <property type="component" value="Unassembled WGS sequence"/>
</dbReference>
<keyword evidence="1" id="KW-0812">Transmembrane</keyword>
<dbReference type="EMBL" id="JQOF01000002">
    <property type="protein sequence ID" value="KGA42897.1"/>
    <property type="molecule type" value="Genomic_DNA"/>
</dbReference>
<reference evidence="2 3" key="1">
    <citation type="submission" date="2014-08" db="EMBL/GenBank/DDBJ databases">
        <title>Genome sequences of NCPPB Pectobacterium isolates.</title>
        <authorList>
            <person name="Glover R.H."/>
            <person name="Sapp M."/>
            <person name="Elphinstone J."/>
        </authorList>
    </citation>
    <scope>NUCLEOTIDE SEQUENCE [LARGE SCALE GENOMIC DNA]</scope>
    <source>
        <strain evidence="2 3">NCPPB3841</strain>
    </source>
</reference>
<keyword evidence="1" id="KW-1133">Transmembrane helix</keyword>
<feature type="transmembrane region" description="Helical" evidence="1">
    <location>
        <begin position="231"/>
        <end position="255"/>
    </location>
</feature>
<keyword evidence="3" id="KW-1185">Reference proteome</keyword>
<feature type="transmembrane region" description="Helical" evidence="1">
    <location>
        <begin position="106"/>
        <end position="123"/>
    </location>
</feature>
<proteinExistence type="predicted"/>
<comment type="caution">
    <text evidence="2">The sequence shown here is derived from an EMBL/GenBank/DDBJ whole genome shotgun (WGS) entry which is preliminary data.</text>
</comment>
<name>A0ABR4VU45_9GAMM</name>
<protein>
    <recommendedName>
        <fullName evidence="4">Wzy</fullName>
    </recommendedName>
</protein>
<keyword evidence="1" id="KW-0472">Membrane</keyword>